<dbReference type="HOGENOM" id="CLU_021761_0_1_1"/>
<dbReference type="PROSITE" id="PS00344">
    <property type="entry name" value="GATA_ZN_FINGER_1"/>
    <property type="match status" value="2"/>
</dbReference>
<feature type="compositionally biased region" description="Polar residues" evidence="10">
    <location>
        <begin position="425"/>
        <end position="439"/>
    </location>
</feature>
<protein>
    <recommendedName>
        <fullName evidence="11">GATA-type domain-containing protein</fullName>
    </recommendedName>
</protein>
<dbReference type="GeneID" id="25291025"/>
<dbReference type="PRINTS" id="PR00619">
    <property type="entry name" value="GATAZNFINGER"/>
</dbReference>
<dbReference type="GO" id="GO:0000981">
    <property type="term" value="F:DNA-binding transcription factor activity, RNA polymerase II-specific"/>
    <property type="evidence" value="ECO:0007669"/>
    <property type="project" value="TreeGrafter"/>
</dbReference>
<dbReference type="PANTHER" id="PTHR10071">
    <property type="entry name" value="TRANSCRIPTION FACTOR GATA FAMILY MEMBER"/>
    <property type="match status" value="1"/>
</dbReference>
<feature type="domain" description="GATA-type" evidence="11">
    <location>
        <begin position="95"/>
        <end position="155"/>
    </location>
</feature>
<evidence type="ECO:0000256" key="8">
    <source>
        <dbReference type="ARBA" id="ARBA00023242"/>
    </source>
</evidence>
<dbReference type="CDD" id="cd00202">
    <property type="entry name" value="ZnF_GATA"/>
    <property type="match status" value="2"/>
</dbReference>
<feature type="domain" description="GATA-type" evidence="11">
    <location>
        <begin position="266"/>
        <end position="313"/>
    </location>
</feature>
<feature type="region of interest" description="Disordered" evidence="10">
    <location>
        <begin position="417"/>
        <end position="447"/>
    </location>
</feature>
<feature type="compositionally biased region" description="Polar residues" evidence="10">
    <location>
        <begin position="13"/>
        <end position="22"/>
    </location>
</feature>
<dbReference type="SMART" id="SM00401">
    <property type="entry name" value="ZnF_GATA"/>
    <property type="match status" value="2"/>
</dbReference>
<feature type="compositionally biased region" description="Basic and acidic residues" evidence="10">
    <location>
        <begin position="44"/>
        <end position="70"/>
    </location>
</feature>
<name>A0A0D2HCV2_9EURO</name>
<keyword evidence="7" id="KW-0804">Transcription</keyword>
<keyword evidence="3" id="KW-0677">Repeat</keyword>
<evidence type="ECO:0000256" key="4">
    <source>
        <dbReference type="ARBA" id="ARBA00022771"/>
    </source>
</evidence>
<evidence type="ECO:0000256" key="6">
    <source>
        <dbReference type="ARBA" id="ARBA00023015"/>
    </source>
</evidence>
<feature type="compositionally biased region" description="Low complexity" evidence="10">
    <location>
        <begin position="238"/>
        <end position="249"/>
    </location>
</feature>
<feature type="region of interest" description="Disordered" evidence="10">
    <location>
        <begin position="304"/>
        <end position="389"/>
    </location>
</feature>
<gene>
    <name evidence="12" type="ORF">Z518_02954</name>
</gene>
<dbReference type="SUPFAM" id="SSF57716">
    <property type="entry name" value="Glucocorticoid receptor-like (DNA-binding domain)"/>
    <property type="match status" value="2"/>
</dbReference>
<dbReference type="Pfam" id="PF00320">
    <property type="entry name" value="GATA"/>
    <property type="match status" value="2"/>
</dbReference>
<dbReference type="Gene3D" id="3.30.50.10">
    <property type="entry name" value="Erythroid Transcription Factor GATA-1, subunit A"/>
    <property type="match status" value="2"/>
</dbReference>
<evidence type="ECO:0000256" key="10">
    <source>
        <dbReference type="SAM" id="MobiDB-lite"/>
    </source>
</evidence>
<dbReference type="AlphaFoldDB" id="A0A0D2HCV2"/>
<dbReference type="FunFam" id="3.30.50.10:FF:000007">
    <property type="entry name" value="Nitrogen regulatory AreA, N-terminal"/>
    <property type="match status" value="1"/>
</dbReference>
<feature type="region of interest" description="Disordered" evidence="10">
    <location>
        <begin position="132"/>
        <end position="183"/>
    </location>
</feature>
<dbReference type="PANTHER" id="PTHR10071:SF335">
    <property type="entry name" value="IRON-SENSING TRANSCRIPTIONAL REPRESSOR-RELATED"/>
    <property type="match status" value="1"/>
</dbReference>
<dbReference type="STRING" id="1442369.A0A0D2HCV2"/>
<feature type="compositionally biased region" description="Polar residues" evidence="10">
    <location>
        <begin position="329"/>
        <end position="355"/>
    </location>
</feature>
<dbReference type="GO" id="GO:0006879">
    <property type="term" value="P:intracellular iron ion homeostasis"/>
    <property type="evidence" value="ECO:0007669"/>
    <property type="project" value="UniProtKB-ARBA"/>
</dbReference>
<evidence type="ECO:0000256" key="5">
    <source>
        <dbReference type="ARBA" id="ARBA00022833"/>
    </source>
</evidence>
<sequence length="477" mass="51346">MLAVRGAMDALQRSASFGSNRESLMRQPSAEDLDAAHQLVSSARGERPKPHITHEGHVSDAATEKSHLDHVSPQPGTQDAPRPSSELPEHREDSSGLGQVCSNCNTTKTPLWRRSPTGTTICNACGLYQKTRNHPRPTNFKRPNSTASAETTPQRIGISPPASVTQTPAQNPPSSIPYRVPEHTPGSCPGGGNCNGAGGAEGCGGCPAYNNRVSRTTNTSFVVNPPPDNGESDTQSNAGSATSPSAPVSAPRPQPAPSDISLVVACKNCGTTVTPLWRRDEQGHPICNACGLYHKLHGSLRPVQMKKSTIKRRKRVVPAYPDAPRPDANVSQQNVSTSPEPVSPYQVGQQESADNTPAPKRRRPPPMVDYTGYVPESSASDGPRSTTRTGEDYTVQLQLAAAAAEGIQLDPALVDSARRRREQDTAVQQQKETPANATNAGRDREAWRAERRAQLMREAEVMRAELRAKEREIDELT</sequence>
<organism evidence="12 13">
    <name type="scientific">Rhinocladiella mackenziei CBS 650.93</name>
    <dbReference type="NCBI Taxonomy" id="1442369"/>
    <lineage>
        <taxon>Eukaryota</taxon>
        <taxon>Fungi</taxon>
        <taxon>Dikarya</taxon>
        <taxon>Ascomycota</taxon>
        <taxon>Pezizomycotina</taxon>
        <taxon>Eurotiomycetes</taxon>
        <taxon>Chaetothyriomycetidae</taxon>
        <taxon>Chaetothyriales</taxon>
        <taxon>Herpotrichiellaceae</taxon>
        <taxon>Rhinocladiella</taxon>
    </lineage>
</organism>
<dbReference type="InterPro" id="IPR000679">
    <property type="entry name" value="Znf_GATA"/>
</dbReference>
<dbReference type="GO" id="GO:0000978">
    <property type="term" value="F:RNA polymerase II cis-regulatory region sequence-specific DNA binding"/>
    <property type="evidence" value="ECO:0007669"/>
    <property type="project" value="TreeGrafter"/>
</dbReference>
<evidence type="ECO:0000256" key="7">
    <source>
        <dbReference type="ARBA" id="ARBA00023163"/>
    </source>
</evidence>
<evidence type="ECO:0000256" key="2">
    <source>
        <dbReference type="ARBA" id="ARBA00022723"/>
    </source>
</evidence>
<dbReference type="VEuPathDB" id="FungiDB:Z518_02954"/>
<proteinExistence type="predicted"/>
<keyword evidence="5" id="KW-0862">Zinc</keyword>
<dbReference type="Proteomes" id="UP000053617">
    <property type="component" value="Unassembled WGS sequence"/>
</dbReference>
<feature type="compositionally biased region" description="Polar residues" evidence="10">
    <location>
        <begin position="141"/>
        <end position="154"/>
    </location>
</feature>
<evidence type="ECO:0000256" key="3">
    <source>
        <dbReference type="ARBA" id="ARBA00022737"/>
    </source>
</evidence>
<dbReference type="PROSITE" id="PS50114">
    <property type="entry name" value="GATA_ZN_FINGER_2"/>
    <property type="match status" value="2"/>
</dbReference>
<evidence type="ECO:0000313" key="12">
    <source>
        <dbReference type="EMBL" id="KIX08298.1"/>
    </source>
</evidence>
<keyword evidence="4 9" id="KW-0863">Zinc-finger</keyword>
<dbReference type="EMBL" id="KN847476">
    <property type="protein sequence ID" value="KIX08298.1"/>
    <property type="molecule type" value="Genomic_DNA"/>
</dbReference>
<dbReference type="RefSeq" id="XP_013275434.1">
    <property type="nucleotide sequence ID" value="XM_013419980.1"/>
</dbReference>
<evidence type="ECO:0000256" key="9">
    <source>
        <dbReference type="PROSITE-ProRule" id="PRU00094"/>
    </source>
</evidence>
<dbReference type="GO" id="GO:0005634">
    <property type="term" value="C:nucleus"/>
    <property type="evidence" value="ECO:0007669"/>
    <property type="project" value="UniProtKB-SubCell"/>
</dbReference>
<dbReference type="InterPro" id="IPR039355">
    <property type="entry name" value="Transcription_factor_GATA"/>
</dbReference>
<keyword evidence="8" id="KW-0539">Nucleus</keyword>
<dbReference type="GO" id="GO:0034757">
    <property type="term" value="P:negative regulation of iron ion transport"/>
    <property type="evidence" value="ECO:0007669"/>
    <property type="project" value="UniProtKB-ARBA"/>
</dbReference>
<dbReference type="GO" id="GO:0008270">
    <property type="term" value="F:zinc ion binding"/>
    <property type="evidence" value="ECO:0007669"/>
    <property type="project" value="UniProtKB-KW"/>
</dbReference>
<dbReference type="OrthoDB" id="515401at2759"/>
<keyword evidence="6" id="KW-0805">Transcription regulation</keyword>
<dbReference type="InterPro" id="IPR013088">
    <property type="entry name" value="Znf_NHR/GATA"/>
</dbReference>
<keyword evidence="2" id="KW-0479">Metal-binding</keyword>
<dbReference type="FunFam" id="3.30.50.10:FF:000039">
    <property type="entry name" value="Siderophore transcription factor SreA"/>
    <property type="match status" value="1"/>
</dbReference>
<evidence type="ECO:0000256" key="1">
    <source>
        <dbReference type="ARBA" id="ARBA00004123"/>
    </source>
</evidence>
<dbReference type="GO" id="GO:0045944">
    <property type="term" value="P:positive regulation of transcription by RNA polymerase II"/>
    <property type="evidence" value="ECO:0007669"/>
    <property type="project" value="TreeGrafter"/>
</dbReference>
<evidence type="ECO:0000313" key="13">
    <source>
        <dbReference type="Proteomes" id="UP000053617"/>
    </source>
</evidence>
<dbReference type="GO" id="GO:0000122">
    <property type="term" value="P:negative regulation of transcription by RNA polymerase II"/>
    <property type="evidence" value="ECO:0007669"/>
    <property type="project" value="TreeGrafter"/>
</dbReference>
<feature type="compositionally biased region" description="Polar residues" evidence="10">
    <location>
        <begin position="377"/>
        <end position="388"/>
    </location>
</feature>
<feature type="region of interest" description="Disordered" evidence="10">
    <location>
        <begin position="218"/>
        <end position="256"/>
    </location>
</feature>
<evidence type="ECO:0000259" key="11">
    <source>
        <dbReference type="PROSITE" id="PS50114"/>
    </source>
</evidence>
<comment type="subcellular location">
    <subcellularLocation>
        <location evidence="1">Nucleus</location>
    </subcellularLocation>
</comment>
<reference evidence="12 13" key="1">
    <citation type="submission" date="2015-01" db="EMBL/GenBank/DDBJ databases">
        <title>The Genome Sequence of Rhinocladiella mackenzie CBS 650.93.</title>
        <authorList>
            <consortium name="The Broad Institute Genomics Platform"/>
            <person name="Cuomo C."/>
            <person name="de Hoog S."/>
            <person name="Gorbushina A."/>
            <person name="Stielow B."/>
            <person name="Teixiera M."/>
            <person name="Abouelleil A."/>
            <person name="Chapman S.B."/>
            <person name="Priest M."/>
            <person name="Young S.K."/>
            <person name="Wortman J."/>
            <person name="Nusbaum C."/>
            <person name="Birren B."/>
        </authorList>
    </citation>
    <scope>NUCLEOTIDE SEQUENCE [LARGE SCALE GENOMIC DNA]</scope>
    <source>
        <strain evidence="12 13">CBS 650.93</strain>
    </source>
</reference>
<keyword evidence="13" id="KW-1185">Reference proteome</keyword>
<accession>A0A0D2HCV2</accession>
<feature type="region of interest" description="Disordered" evidence="10">
    <location>
        <begin position="1"/>
        <end position="101"/>
    </location>
</feature>